<dbReference type="PROSITE" id="PS51704">
    <property type="entry name" value="GP_PDE"/>
    <property type="match status" value="1"/>
</dbReference>
<feature type="domain" description="GP-PDE" evidence="1">
    <location>
        <begin position="16"/>
        <end position="261"/>
    </location>
</feature>
<dbReference type="InterPro" id="IPR017946">
    <property type="entry name" value="PLC-like_Pdiesterase_TIM-brl"/>
</dbReference>
<name>A0ABR8XG10_9BACL</name>
<evidence type="ECO:0000313" key="3">
    <source>
        <dbReference type="Proteomes" id="UP000640930"/>
    </source>
</evidence>
<protein>
    <submittedName>
        <fullName evidence="2">Glycerophosphodiester phosphodiesterase</fullName>
    </submittedName>
</protein>
<dbReference type="Proteomes" id="UP000640930">
    <property type="component" value="Unassembled WGS sequence"/>
</dbReference>
<organism evidence="2 3">
    <name type="scientific">Ureibacillus galli</name>
    <dbReference type="NCBI Taxonomy" id="2762222"/>
    <lineage>
        <taxon>Bacteria</taxon>
        <taxon>Bacillati</taxon>
        <taxon>Bacillota</taxon>
        <taxon>Bacilli</taxon>
        <taxon>Bacillales</taxon>
        <taxon>Caryophanaceae</taxon>
        <taxon>Ureibacillus</taxon>
    </lineage>
</organism>
<dbReference type="InterPro" id="IPR030395">
    <property type="entry name" value="GP_PDE_dom"/>
</dbReference>
<evidence type="ECO:0000313" key="2">
    <source>
        <dbReference type="EMBL" id="MBD8028141.1"/>
    </source>
</evidence>
<accession>A0ABR8XG10</accession>
<dbReference type="Pfam" id="PF03009">
    <property type="entry name" value="GDPD"/>
    <property type="match status" value="1"/>
</dbReference>
<keyword evidence="3" id="KW-1185">Reference proteome</keyword>
<comment type="caution">
    <text evidence="2">The sequence shown here is derived from an EMBL/GenBank/DDBJ whole genome shotgun (WGS) entry which is preliminary data.</text>
</comment>
<evidence type="ECO:0000259" key="1">
    <source>
        <dbReference type="PROSITE" id="PS51704"/>
    </source>
</evidence>
<dbReference type="SUPFAM" id="SSF51695">
    <property type="entry name" value="PLC-like phosphodiesterases"/>
    <property type="match status" value="1"/>
</dbReference>
<sequence length="261" mass="29405">MTACGSTTTSNNKSDIILIGHRGASGYAPEHTMESFRLAKEMGADVLEFDVQMTKDGVLIAFHDTEVSRTTNGSGEVKNMTLEEIKKLDAGSWFNEAYPQHFSEEYYGAKIPTVKEIFEEFGNSINYSIETKAPQKYPGVEEKLVDLLNEYSLLDKKGQVSLHSASKESLLRIHELSPDTELGLILWYTKTATISDEELRNLKEYITYIVPNFDYISEEYVTKLKGAGYSIQAYTVNQKNDADRLADWGVDGVITNYLDIY</sequence>
<dbReference type="PANTHER" id="PTHR46211:SF7">
    <property type="entry name" value="GLYCEROPHOSPHODIESTER PHOSPHODIESTERASE"/>
    <property type="match status" value="1"/>
</dbReference>
<reference evidence="2 3" key="1">
    <citation type="submission" date="2020-08" db="EMBL/GenBank/DDBJ databases">
        <title>A Genomic Blueprint of the Chicken Gut Microbiome.</title>
        <authorList>
            <person name="Gilroy R."/>
            <person name="Ravi A."/>
            <person name="Getino M."/>
            <person name="Pursley I."/>
            <person name="Horton D.L."/>
            <person name="Alikhan N.-F."/>
            <person name="Baker D."/>
            <person name="Gharbi K."/>
            <person name="Hall N."/>
            <person name="Watson M."/>
            <person name="Adriaenssens E.M."/>
            <person name="Foster-Nyarko E."/>
            <person name="Jarju S."/>
            <person name="Secka A."/>
            <person name="Antonio M."/>
            <person name="Oren A."/>
            <person name="Chaudhuri R."/>
            <person name="La Ragione R.M."/>
            <person name="Hildebrand F."/>
            <person name="Pallen M.J."/>
        </authorList>
    </citation>
    <scope>NUCLEOTIDE SEQUENCE [LARGE SCALE GENOMIC DNA]</scope>
    <source>
        <strain evidence="2 3">Re31</strain>
    </source>
</reference>
<dbReference type="PANTHER" id="PTHR46211">
    <property type="entry name" value="GLYCEROPHOSPHORYL DIESTER PHOSPHODIESTERASE"/>
    <property type="match status" value="1"/>
</dbReference>
<gene>
    <name evidence="2" type="ORF">H9636_15950</name>
</gene>
<dbReference type="EMBL" id="JACSQA010000032">
    <property type="protein sequence ID" value="MBD8028141.1"/>
    <property type="molecule type" value="Genomic_DNA"/>
</dbReference>
<proteinExistence type="predicted"/>
<dbReference type="Gene3D" id="3.20.20.190">
    <property type="entry name" value="Phosphatidylinositol (PI) phosphodiesterase"/>
    <property type="match status" value="1"/>
</dbReference>